<dbReference type="EMBL" id="BAABRL010000003">
    <property type="protein sequence ID" value="GAA5495159.1"/>
    <property type="molecule type" value="Genomic_DNA"/>
</dbReference>
<keyword evidence="3" id="KW-1185">Reference proteome</keyword>
<reference evidence="2 3" key="1">
    <citation type="submission" date="2024-02" db="EMBL/GenBank/DDBJ databases">
        <title>Rubritalea halochordaticola NBRC 107102.</title>
        <authorList>
            <person name="Ichikawa N."/>
            <person name="Katano-Makiyama Y."/>
            <person name="Hidaka K."/>
        </authorList>
    </citation>
    <scope>NUCLEOTIDE SEQUENCE [LARGE SCALE GENOMIC DNA]</scope>
    <source>
        <strain evidence="2 3">NBRC 107102</strain>
    </source>
</reference>
<protein>
    <submittedName>
        <fullName evidence="2">Uncharacterized protein</fullName>
    </submittedName>
</protein>
<proteinExistence type="predicted"/>
<organism evidence="2 3">
    <name type="scientific">Rubritalea halochordaticola</name>
    <dbReference type="NCBI Taxonomy" id="714537"/>
    <lineage>
        <taxon>Bacteria</taxon>
        <taxon>Pseudomonadati</taxon>
        <taxon>Verrucomicrobiota</taxon>
        <taxon>Verrucomicrobiia</taxon>
        <taxon>Verrucomicrobiales</taxon>
        <taxon>Rubritaleaceae</taxon>
        <taxon>Rubritalea</taxon>
    </lineage>
</organism>
<name>A0ABP9UZP7_9BACT</name>
<accession>A0ABP9UZP7</accession>
<gene>
    <name evidence="2" type="ORF">Rhal01_01332</name>
</gene>
<comment type="caution">
    <text evidence="2">The sequence shown here is derived from an EMBL/GenBank/DDBJ whole genome shotgun (WGS) entry which is preliminary data.</text>
</comment>
<sequence length="38" mass="4302">MATWLMPSIAAAVAIGWIMIENGSFQFFNVQFLGRKRV</sequence>
<evidence type="ECO:0000313" key="2">
    <source>
        <dbReference type="EMBL" id="GAA5495159.1"/>
    </source>
</evidence>
<evidence type="ECO:0000313" key="3">
    <source>
        <dbReference type="Proteomes" id="UP001424741"/>
    </source>
</evidence>
<feature type="transmembrane region" description="Helical" evidence="1">
    <location>
        <begin position="6"/>
        <end position="28"/>
    </location>
</feature>
<keyword evidence="1" id="KW-0472">Membrane</keyword>
<keyword evidence="1" id="KW-0812">Transmembrane</keyword>
<evidence type="ECO:0000256" key="1">
    <source>
        <dbReference type="SAM" id="Phobius"/>
    </source>
</evidence>
<keyword evidence="1" id="KW-1133">Transmembrane helix</keyword>
<dbReference type="Proteomes" id="UP001424741">
    <property type="component" value="Unassembled WGS sequence"/>
</dbReference>